<keyword evidence="2" id="KW-1185">Reference proteome</keyword>
<evidence type="ECO:0000313" key="1">
    <source>
        <dbReference type="EMBL" id="KGX83136.1"/>
    </source>
</evidence>
<protein>
    <submittedName>
        <fullName evidence="1">Uncharacterized protein</fullName>
    </submittedName>
</protein>
<evidence type="ECO:0000313" key="2">
    <source>
        <dbReference type="Proteomes" id="UP000030403"/>
    </source>
</evidence>
<organism evidence="1 2">
    <name type="scientific">Pontibacillus marinus BH030004 = DSM 16465</name>
    <dbReference type="NCBI Taxonomy" id="1385511"/>
    <lineage>
        <taxon>Bacteria</taxon>
        <taxon>Bacillati</taxon>
        <taxon>Bacillota</taxon>
        <taxon>Bacilli</taxon>
        <taxon>Bacillales</taxon>
        <taxon>Bacillaceae</taxon>
        <taxon>Pontibacillus</taxon>
    </lineage>
</organism>
<gene>
    <name evidence="1" type="ORF">N783_15165</name>
</gene>
<comment type="caution">
    <text evidence="1">The sequence shown here is derived from an EMBL/GenBank/DDBJ whole genome shotgun (WGS) entry which is preliminary data.</text>
</comment>
<dbReference type="Proteomes" id="UP000030403">
    <property type="component" value="Unassembled WGS sequence"/>
</dbReference>
<proteinExistence type="predicted"/>
<name>A0A0A5FQT7_9BACI</name>
<dbReference type="EMBL" id="AVPF01000146">
    <property type="protein sequence ID" value="KGX83136.1"/>
    <property type="molecule type" value="Genomic_DNA"/>
</dbReference>
<accession>A0A0A5FQT7</accession>
<dbReference type="AlphaFoldDB" id="A0A0A5FQT7"/>
<sequence>MLYILYDKTLFQLYELHQSEYDQILLVQTDLKTWGRF</sequence>
<reference evidence="1 2" key="1">
    <citation type="submission" date="2013-08" db="EMBL/GenBank/DDBJ databases">
        <authorList>
            <person name="Huang J."/>
            <person name="Wang G."/>
        </authorList>
    </citation>
    <scope>NUCLEOTIDE SEQUENCE [LARGE SCALE GENOMIC DNA]</scope>
    <source>
        <strain evidence="1 2">BH030004</strain>
    </source>
</reference>